<accession>A0ABT8J0N6</accession>
<organism evidence="1 2">
    <name type="scientific">Leifsonia virtsii</name>
    <dbReference type="NCBI Taxonomy" id="3035915"/>
    <lineage>
        <taxon>Bacteria</taxon>
        <taxon>Bacillati</taxon>
        <taxon>Actinomycetota</taxon>
        <taxon>Actinomycetes</taxon>
        <taxon>Micrococcales</taxon>
        <taxon>Microbacteriaceae</taxon>
        <taxon>Leifsonia</taxon>
    </lineage>
</organism>
<sequence>MTQPPDALPSDYDPAHVFRVVAMPVSQGWGVWLRAADDSIIHSFGLGFPPGTPFRPDVLDLLGPILAAQYRLAYHGPESWDELGDDHWSAVVYEFEPR</sequence>
<protein>
    <submittedName>
        <fullName evidence="1">Uncharacterized protein</fullName>
    </submittedName>
</protein>
<dbReference type="RefSeq" id="WP_301219952.1">
    <property type="nucleotide sequence ID" value="NZ_JAROCB010000004.1"/>
</dbReference>
<evidence type="ECO:0000313" key="1">
    <source>
        <dbReference type="EMBL" id="MDN4598615.1"/>
    </source>
</evidence>
<gene>
    <name evidence="1" type="ORF">P5G59_15790</name>
</gene>
<proteinExistence type="predicted"/>
<reference evidence="1" key="1">
    <citation type="submission" date="2023-03" db="EMBL/GenBank/DDBJ databases">
        <title>MT1 and MT2 Draft Genomes of Novel Species.</title>
        <authorList>
            <person name="Venkateswaran K."/>
        </authorList>
    </citation>
    <scope>NUCLEOTIDE SEQUENCE</scope>
    <source>
        <strain evidence="1">F6_8S_P_1A</strain>
    </source>
</reference>
<dbReference type="Proteomes" id="UP001174210">
    <property type="component" value="Unassembled WGS sequence"/>
</dbReference>
<evidence type="ECO:0000313" key="2">
    <source>
        <dbReference type="Proteomes" id="UP001174210"/>
    </source>
</evidence>
<dbReference type="EMBL" id="JAROCB010000004">
    <property type="protein sequence ID" value="MDN4598615.1"/>
    <property type="molecule type" value="Genomic_DNA"/>
</dbReference>
<name>A0ABT8J0N6_9MICO</name>
<keyword evidence="2" id="KW-1185">Reference proteome</keyword>
<comment type="caution">
    <text evidence="1">The sequence shown here is derived from an EMBL/GenBank/DDBJ whole genome shotgun (WGS) entry which is preliminary data.</text>
</comment>